<evidence type="ECO:0000256" key="1">
    <source>
        <dbReference type="SAM" id="MobiDB-lite"/>
    </source>
</evidence>
<accession>A0A1F7H245</accession>
<dbReference type="AlphaFoldDB" id="A0A1F7H245"/>
<dbReference type="Proteomes" id="UP000177913">
    <property type="component" value="Unassembled WGS sequence"/>
</dbReference>
<proteinExistence type="predicted"/>
<name>A0A1F7H245_9BACT</name>
<feature type="region of interest" description="Disordered" evidence="1">
    <location>
        <begin position="36"/>
        <end position="60"/>
    </location>
</feature>
<sequence>MVKNQNENKILFTVIVVTIVVLAILFFNVVKKQTPAPYPEQREPSGETVLEKDAETTPQPESLIEEGLFLEVTSPVNGATVSDPILVVSGKTEPNAEVFINESELTADSQGNFSTTITLEEGENVVVITASDDDGNYAERELTVIHEPTD</sequence>
<evidence type="ECO:0000313" key="4">
    <source>
        <dbReference type="Proteomes" id="UP000177913"/>
    </source>
</evidence>
<dbReference type="EMBL" id="MFZO01000018">
    <property type="protein sequence ID" value="OGK25158.1"/>
    <property type="molecule type" value="Genomic_DNA"/>
</dbReference>
<dbReference type="InterPro" id="IPR013783">
    <property type="entry name" value="Ig-like_fold"/>
</dbReference>
<keyword evidence="2" id="KW-0472">Membrane</keyword>
<keyword evidence="2" id="KW-1133">Transmembrane helix</keyword>
<comment type="caution">
    <text evidence="3">The sequence shown here is derived from an EMBL/GenBank/DDBJ whole genome shotgun (WGS) entry which is preliminary data.</text>
</comment>
<keyword evidence="2" id="KW-0812">Transmembrane</keyword>
<dbReference type="Pfam" id="PF09136">
    <property type="entry name" value="Glucodextran_B"/>
    <property type="match status" value="1"/>
</dbReference>
<organism evidence="3 4">
    <name type="scientific">Candidatus Roizmanbacteria bacterium RIFCSPHIGHO2_02_FULL_38_11</name>
    <dbReference type="NCBI Taxonomy" id="1802039"/>
    <lineage>
        <taxon>Bacteria</taxon>
        <taxon>Candidatus Roizmaniibacteriota</taxon>
    </lineage>
</organism>
<reference evidence="3 4" key="1">
    <citation type="journal article" date="2016" name="Nat. Commun.">
        <title>Thousands of microbial genomes shed light on interconnected biogeochemical processes in an aquifer system.</title>
        <authorList>
            <person name="Anantharaman K."/>
            <person name="Brown C.T."/>
            <person name="Hug L.A."/>
            <person name="Sharon I."/>
            <person name="Castelle C.J."/>
            <person name="Probst A.J."/>
            <person name="Thomas B.C."/>
            <person name="Singh A."/>
            <person name="Wilkins M.J."/>
            <person name="Karaoz U."/>
            <person name="Brodie E.L."/>
            <person name="Williams K.H."/>
            <person name="Hubbard S.S."/>
            <person name="Banfield J.F."/>
        </authorList>
    </citation>
    <scope>NUCLEOTIDE SEQUENCE [LARGE SCALE GENOMIC DNA]</scope>
</reference>
<protein>
    <recommendedName>
        <fullName evidence="5">Bacterial Ig domain-containing protein</fullName>
    </recommendedName>
</protein>
<evidence type="ECO:0008006" key="5">
    <source>
        <dbReference type="Google" id="ProtNLM"/>
    </source>
</evidence>
<feature type="transmembrane region" description="Helical" evidence="2">
    <location>
        <begin position="12"/>
        <end position="30"/>
    </location>
</feature>
<feature type="compositionally biased region" description="Basic and acidic residues" evidence="1">
    <location>
        <begin position="40"/>
        <end position="55"/>
    </location>
</feature>
<evidence type="ECO:0000313" key="3">
    <source>
        <dbReference type="EMBL" id="OGK25158.1"/>
    </source>
</evidence>
<gene>
    <name evidence="3" type="ORF">A3C25_02440</name>
</gene>
<dbReference type="Gene3D" id="2.60.40.10">
    <property type="entry name" value="Immunoglobulins"/>
    <property type="match status" value="1"/>
</dbReference>
<evidence type="ECO:0000256" key="2">
    <source>
        <dbReference type="SAM" id="Phobius"/>
    </source>
</evidence>